<dbReference type="Pfam" id="PF08205">
    <property type="entry name" value="C2-set_2"/>
    <property type="match status" value="1"/>
</dbReference>
<sequence length="276" mass="30701">MVLVTIVFDFHELSFFSSGLCSFVFACSGSGTPECPKNNSIITQSGKNVSAQAGLCVFLACSFTTDGNVENITWYKHDGNITKTIFGSSNNMKTEPEFKGRVSLLEADLKKNCSIIINDLIKSDSGSYHLAFVLDLFSLILYFLQFKLLNRLSEKPTLEIPEITEGEQTTLTCSAPGLCSGSTPNITWIWSGSGQNLYEIKENNTEFQSENMPVFKSTLTFNASTKHNGGQVTCKVTCNVTCKVTFKNVKTNETKTLNVKCEYYSWQKYILSLLQY</sequence>
<dbReference type="SMART" id="SM00409">
    <property type="entry name" value="IG"/>
    <property type="match status" value="2"/>
</dbReference>
<keyword evidence="11" id="KW-1185">Reference proteome</keyword>
<protein>
    <recommendedName>
        <fullName evidence="9">Ig-like domain-containing protein</fullName>
    </recommendedName>
</protein>
<evidence type="ECO:0000256" key="7">
    <source>
        <dbReference type="ARBA" id="ARBA00023157"/>
    </source>
</evidence>
<reference evidence="10" key="2">
    <citation type="submission" date="2025-08" db="UniProtKB">
        <authorList>
            <consortium name="Ensembl"/>
        </authorList>
    </citation>
    <scope>IDENTIFICATION</scope>
</reference>
<reference evidence="10 11" key="1">
    <citation type="journal article" date="2014" name="Nature">
        <title>The genomic substrate for adaptive radiation in African cichlid fish.</title>
        <authorList>
            <person name="Brawand D."/>
            <person name="Wagner C.E."/>
            <person name="Li Y.I."/>
            <person name="Malinsky M."/>
            <person name="Keller I."/>
            <person name="Fan S."/>
            <person name="Simakov O."/>
            <person name="Ng A.Y."/>
            <person name="Lim Z.W."/>
            <person name="Bezault E."/>
            <person name="Turner-Maier J."/>
            <person name="Johnson J."/>
            <person name="Alcazar R."/>
            <person name="Noh H.J."/>
            <person name="Russell P."/>
            <person name="Aken B."/>
            <person name="Alfoldi J."/>
            <person name="Amemiya C."/>
            <person name="Azzouzi N."/>
            <person name="Baroiller J.F."/>
            <person name="Barloy-Hubler F."/>
            <person name="Berlin A."/>
            <person name="Bloomquist R."/>
            <person name="Carleton K.L."/>
            <person name="Conte M.A."/>
            <person name="D'Cotta H."/>
            <person name="Eshel O."/>
            <person name="Gaffney L."/>
            <person name="Galibert F."/>
            <person name="Gante H.F."/>
            <person name="Gnerre S."/>
            <person name="Greuter L."/>
            <person name="Guyon R."/>
            <person name="Haddad N.S."/>
            <person name="Haerty W."/>
            <person name="Harris R.M."/>
            <person name="Hofmann H.A."/>
            <person name="Hourlier T."/>
            <person name="Hulata G."/>
            <person name="Jaffe D.B."/>
            <person name="Lara M."/>
            <person name="Lee A.P."/>
            <person name="MacCallum I."/>
            <person name="Mwaiko S."/>
            <person name="Nikaido M."/>
            <person name="Nishihara H."/>
            <person name="Ozouf-Costaz C."/>
            <person name="Penman D.J."/>
            <person name="Przybylski D."/>
            <person name="Rakotomanga M."/>
            <person name="Renn S.C.P."/>
            <person name="Ribeiro F.J."/>
            <person name="Ron M."/>
            <person name="Salzburger W."/>
            <person name="Sanchez-Pulido L."/>
            <person name="Santos M.E."/>
            <person name="Searle S."/>
            <person name="Sharpe T."/>
            <person name="Swofford R."/>
            <person name="Tan F.J."/>
            <person name="Williams L."/>
            <person name="Young S."/>
            <person name="Yin S."/>
            <person name="Okada N."/>
            <person name="Kocher T.D."/>
            <person name="Miska E.A."/>
            <person name="Lander E.S."/>
            <person name="Venkatesh B."/>
            <person name="Fernald R.D."/>
            <person name="Meyer A."/>
            <person name="Ponting C.P."/>
            <person name="Streelman J.T."/>
            <person name="Lindblad-Toh K."/>
            <person name="Seehausen O."/>
            <person name="Di Palma F."/>
        </authorList>
    </citation>
    <scope>NUCLEOTIDE SEQUENCE</scope>
</reference>
<evidence type="ECO:0000256" key="3">
    <source>
        <dbReference type="ARBA" id="ARBA00022734"/>
    </source>
</evidence>
<keyword evidence="6" id="KW-0472">Membrane</keyword>
<name>A0A3P9BNN8_9CICH</name>
<evidence type="ECO:0000259" key="9">
    <source>
        <dbReference type="PROSITE" id="PS50835"/>
    </source>
</evidence>
<evidence type="ECO:0000256" key="5">
    <source>
        <dbReference type="ARBA" id="ARBA00022989"/>
    </source>
</evidence>
<proteinExistence type="inferred from homology"/>
<dbReference type="PROSITE" id="PS50835">
    <property type="entry name" value="IG_LIKE"/>
    <property type="match status" value="2"/>
</dbReference>
<dbReference type="AlphaFoldDB" id="A0A3P9BNN8"/>
<evidence type="ECO:0000256" key="6">
    <source>
        <dbReference type="ARBA" id="ARBA00023136"/>
    </source>
</evidence>
<feature type="domain" description="Ig-like" evidence="9">
    <location>
        <begin position="156"/>
        <end position="245"/>
    </location>
</feature>
<evidence type="ECO:0000256" key="8">
    <source>
        <dbReference type="ARBA" id="ARBA00038361"/>
    </source>
</evidence>
<dbReference type="GeneTree" id="ENSGT01150000286924"/>
<dbReference type="PANTHER" id="PTHR12035">
    <property type="entry name" value="SIALIC ACID BINDING IMMUNOGLOBULIN-LIKE LECTIN"/>
    <property type="match status" value="1"/>
</dbReference>
<dbReference type="InterPro" id="IPR013783">
    <property type="entry name" value="Ig-like_fold"/>
</dbReference>
<evidence type="ECO:0000256" key="2">
    <source>
        <dbReference type="ARBA" id="ARBA00022692"/>
    </source>
</evidence>
<dbReference type="GO" id="GO:0030246">
    <property type="term" value="F:carbohydrate binding"/>
    <property type="evidence" value="ECO:0007669"/>
    <property type="project" value="UniProtKB-KW"/>
</dbReference>
<evidence type="ECO:0000313" key="11">
    <source>
        <dbReference type="Proteomes" id="UP000265160"/>
    </source>
</evidence>
<dbReference type="InterPro" id="IPR036179">
    <property type="entry name" value="Ig-like_dom_sf"/>
</dbReference>
<dbReference type="GO" id="GO:0005886">
    <property type="term" value="C:plasma membrane"/>
    <property type="evidence" value="ECO:0007669"/>
    <property type="project" value="TreeGrafter"/>
</dbReference>
<comment type="similarity">
    <text evidence="8">Belongs to the immunoglobulin superfamily. SIGLEC (sialic acid binding Ig-like lectin) family.</text>
</comment>
<dbReference type="InterPro" id="IPR013162">
    <property type="entry name" value="CD80_C2-set"/>
</dbReference>
<dbReference type="PANTHER" id="PTHR12035:SF128">
    <property type="entry name" value="BRANCHED CHAIN KETO ACID DEHYDROGENASE E1 SUBUNIT BETA,-LIKE-RELATED"/>
    <property type="match status" value="1"/>
</dbReference>
<comment type="subcellular location">
    <subcellularLocation>
        <location evidence="1">Membrane</location>
        <topology evidence="1">Single-pass membrane protein</topology>
    </subcellularLocation>
</comment>
<reference evidence="10" key="3">
    <citation type="submission" date="2025-09" db="UniProtKB">
        <authorList>
            <consortium name="Ensembl"/>
        </authorList>
    </citation>
    <scope>IDENTIFICATION</scope>
</reference>
<dbReference type="SUPFAM" id="SSF48726">
    <property type="entry name" value="Immunoglobulin"/>
    <property type="match status" value="2"/>
</dbReference>
<evidence type="ECO:0000313" key="10">
    <source>
        <dbReference type="Ensembl" id="ENSMZEP00005011251.1"/>
    </source>
</evidence>
<keyword evidence="4" id="KW-0130">Cell adhesion</keyword>
<keyword evidence="5" id="KW-1133">Transmembrane helix</keyword>
<organism evidence="10 11">
    <name type="scientific">Maylandia zebra</name>
    <name type="common">zebra mbuna</name>
    <dbReference type="NCBI Taxonomy" id="106582"/>
    <lineage>
        <taxon>Eukaryota</taxon>
        <taxon>Metazoa</taxon>
        <taxon>Chordata</taxon>
        <taxon>Craniata</taxon>
        <taxon>Vertebrata</taxon>
        <taxon>Euteleostomi</taxon>
        <taxon>Actinopterygii</taxon>
        <taxon>Neopterygii</taxon>
        <taxon>Teleostei</taxon>
        <taxon>Neoteleostei</taxon>
        <taxon>Acanthomorphata</taxon>
        <taxon>Ovalentaria</taxon>
        <taxon>Cichlomorphae</taxon>
        <taxon>Cichliformes</taxon>
        <taxon>Cichlidae</taxon>
        <taxon>African cichlids</taxon>
        <taxon>Pseudocrenilabrinae</taxon>
        <taxon>Haplochromini</taxon>
        <taxon>Maylandia</taxon>
        <taxon>Maylandia zebra complex</taxon>
    </lineage>
</organism>
<dbReference type="InterPro" id="IPR003599">
    <property type="entry name" value="Ig_sub"/>
</dbReference>
<feature type="domain" description="Ig-like" evidence="9">
    <location>
        <begin position="36"/>
        <end position="128"/>
    </location>
</feature>
<keyword evidence="3" id="KW-0430">Lectin</keyword>
<dbReference type="InterPro" id="IPR007110">
    <property type="entry name" value="Ig-like_dom"/>
</dbReference>
<dbReference type="GO" id="GO:0007155">
    <property type="term" value="P:cell adhesion"/>
    <property type="evidence" value="ECO:0007669"/>
    <property type="project" value="UniProtKB-KW"/>
</dbReference>
<dbReference type="Ensembl" id="ENSMZET00005011642.1">
    <property type="protein sequence ID" value="ENSMZEP00005011251.1"/>
    <property type="gene ID" value="ENSMZEG00005008453.1"/>
</dbReference>
<dbReference type="Proteomes" id="UP000265160">
    <property type="component" value="LG11"/>
</dbReference>
<evidence type="ECO:0000256" key="4">
    <source>
        <dbReference type="ARBA" id="ARBA00022889"/>
    </source>
</evidence>
<keyword evidence="2" id="KW-0812">Transmembrane</keyword>
<dbReference type="InterPro" id="IPR051036">
    <property type="entry name" value="SIGLEC"/>
</dbReference>
<dbReference type="InterPro" id="IPR013106">
    <property type="entry name" value="Ig_V-set"/>
</dbReference>
<dbReference type="Gene3D" id="2.60.40.10">
    <property type="entry name" value="Immunoglobulins"/>
    <property type="match status" value="2"/>
</dbReference>
<dbReference type="GO" id="GO:0033691">
    <property type="term" value="F:sialic acid binding"/>
    <property type="evidence" value="ECO:0007669"/>
    <property type="project" value="TreeGrafter"/>
</dbReference>
<accession>A0A3P9BNN8</accession>
<evidence type="ECO:0000256" key="1">
    <source>
        <dbReference type="ARBA" id="ARBA00004167"/>
    </source>
</evidence>
<dbReference type="Pfam" id="PF07686">
    <property type="entry name" value="V-set"/>
    <property type="match status" value="1"/>
</dbReference>
<keyword evidence="7" id="KW-1015">Disulfide bond</keyword>